<dbReference type="InterPro" id="IPR018110">
    <property type="entry name" value="Mandel_Rmase/mucon_lact_enz_CS"/>
</dbReference>
<comment type="cofactor">
    <cofactor evidence="2">
        <name>Mg(2+)</name>
        <dbReference type="ChEBI" id="CHEBI:18420"/>
    </cofactor>
</comment>
<dbReference type="SFLD" id="SFLDS00001">
    <property type="entry name" value="Enolase"/>
    <property type="match status" value="1"/>
</dbReference>
<dbReference type="EMBL" id="CCBP010000439">
    <property type="protein sequence ID" value="CDO77066.1"/>
    <property type="molecule type" value="Genomic_DNA"/>
</dbReference>
<dbReference type="InterPro" id="IPR013342">
    <property type="entry name" value="Mandelate_racemase_C"/>
</dbReference>
<dbReference type="OMA" id="SGAIDVC"/>
<dbReference type="PROSITE" id="PS00909">
    <property type="entry name" value="MR_MLE_2"/>
    <property type="match status" value="1"/>
</dbReference>
<dbReference type="InterPro" id="IPR029017">
    <property type="entry name" value="Enolase-like_N"/>
</dbReference>
<dbReference type="InterPro" id="IPR046945">
    <property type="entry name" value="RHMD-like"/>
</dbReference>
<dbReference type="SUPFAM" id="SSF51604">
    <property type="entry name" value="Enolase C-terminal domain-like"/>
    <property type="match status" value="1"/>
</dbReference>
<dbReference type="SMART" id="SM00922">
    <property type="entry name" value="MR_MLE"/>
    <property type="match status" value="1"/>
</dbReference>
<evidence type="ECO:0000256" key="5">
    <source>
        <dbReference type="ARBA" id="ARBA00022842"/>
    </source>
</evidence>
<dbReference type="EC" id="4.2.1.68" evidence="3"/>
<keyword evidence="5" id="KW-0460">Magnesium</keyword>
<feature type="compositionally biased region" description="Basic and acidic residues" evidence="7">
    <location>
        <begin position="249"/>
        <end position="260"/>
    </location>
</feature>
<dbReference type="OrthoDB" id="14161at2759"/>
<dbReference type="InterPro" id="IPR034610">
    <property type="entry name" value="L-fuconate_dehydratase"/>
</dbReference>
<sequence>MSPKITGYKTHDIRFPTSLSGDGTDAMNTDCDYSSAYVKLYTDSELTGYGMTFTIGRGNDIVCMAIQELAKRLLGKDVEELFANMGKTWNYLSSDSQLRWIGPEKGVIHIALGAVDNALWDMFARSRNKPLWKLVVDMTPEEIVNATAFRYITDAITRDEALAMLREKAATRAEREAKVRELGYPAYVTSAGWLGYSDEKVARLTKEAVQAGFNHFKMKVGADRDSDLRRGKIIRSIIDDPQYLPPGTKPRDPNGPDLKGKNAGPTGSVLMIDANQVWEVPQAIDYVKSLAEIKPWFIEEPTAPDDILGHAAIRKALKPFGIGVATGEHAHNRMVFKQLLQADAIDVCQIDSCRLAGVSEVLSVLLMAAKFGVPVCPHAGGVGLCEYVIHLSLIDYIAVSGTMERNVLEFVDHLHEHFLYPCSINKNGRYNVPSNPKEGYSIEMHEASIAEYECPHGSYWKSVRA</sequence>
<evidence type="ECO:0000256" key="2">
    <source>
        <dbReference type="ARBA" id="ARBA00001946"/>
    </source>
</evidence>
<dbReference type="Gene3D" id="3.30.390.10">
    <property type="entry name" value="Enolase-like, N-terminal domain"/>
    <property type="match status" value="1"/>
</dbReference>
<dbReference type="GO" id="GO:0009063">
    <property type="term" value="P:amino acid catabolic process"/>
    <property type="evidence" value="ECO:0007669"/>
    <property type="project" value="InterPro"/>
</dbReference>
<reference evidence="9" key="1">
    <citation type="submission" date="2014-01" db="EMBL/GenBank/DDBJ databases">
        <title>The genome of the white-rot fungus Pycnoporus cinnabarinus: a basidiomycete model with a versatile arsenal for lignocellulosic biomass breakdown.</title>
        <authorList>
            <person name="Levasseur A."/>
            <person name="Lomascolo A."/>
            <person name="Ruiz-Duenas F.J."/>
            <person name="Uzan E."/>
            <person name="Piumi F."/>
            <person name="Kues U."/>
            <person name="Ram A.F.J."/>
            <person name="Murat C."/>
            <person name="Haon M."/>
            <person name="Benoit I."/>
            <person name="Arfi Y."/>
            <person name="Chevret D."/>
            <person name="Drula E."/>
            <person name="Kwon M.J."/>
            <person name="Gouret P."/>
            <person name="Lesage-Meessen L."/>
            <person name="Lombard V."/>
            <person name="Mariette J."/>
            <person name="Noirot C."/>
            <person name="Park J."/>
            <person name="Patyshakuliyeva A."/>
            <person name="Wieneger R.A.B."/>
            <person name="Wosten H.A.B."/>
            <person name="Martin F."/>
            <person name="Coutinho P.M."/>
            <person name="de Vries R."/>
            <person name="Martinez A.T."/>
            <person name="Klopp C."/>
            <person name="Pontarotti P."/>
            <person name="Henrissat B."/>
            <person name="Record E."/>
        </authorList>
    </citation>
    <scope>NUCLEOTIDE SEQUENCE [LARGE SCALE GENOMIC DNA]</scope>
    <source>
        <strain evidence="9">BRFM137</strain>
    </source>
</reference>
<accession>A0A060SSB3</accession>
<dbReference type="PANTHER" id="PTHR13794:SF58">
    <property type="entry name" value="MITOCHONDRIAL ENOLASE SUPERFAMILY MEMBER 1"/>
    <property type="match status" value="1"/>
</dbReference>
<evidence type="ECO:0000256" key="6">
    <source>
        <dbReference type="ARBA" id="ARBA00023239"/>
    </source>
</evidence>
<dbReference type="HOGENOM" id="CLU_030273_2_0_1"/>
<dbReference type="SUPFAM" id="SSF54826">
    <property type="entry name" value="Enolase N-terminal domain-like"/>
    <property type="match status" value="1"/>
</dbReference>
<keyword evidence="4" id="KW-0479">Metal-binding</keyword>
<dbReference type="Proteomes" id="UP000029665">
    <property type="component" value="Unassembled WGS sequence"/>
</dbReference>
<evidence type="ECO:0000256" key="7">
    <source>
        <dbReference type="SAM" id="MobiDB-lite"/>
    </source>
</evidence>
<dbReference type="CDD" id="cd03324">
    <property type="entry name" value="rTSbeta_L-fuconate_dehydratase"/>
    <property type="match status" value="1"/>
</dbReference>
<dbReference type="AlphaFoldDB" id="A0A060SSB3"/>
<dbReference type="GO" id="GO:0016052">
    <property type="term" value="P:carbohydrate catabolic process"/>
    <property type="evidence" value="ECO:0007669"/>
    <property type="project" value="InterPro"/>
</dbReference>
<feature type="domain" description="Mandelate racemase/muconate lactonizing enzyme C-terminal" evidence="8">
    <location>
        <begin position="198"/>
        <end position="319"/>
    </location>
</feature>
<dbReference type="GO" id="GO:0050023">
    <property type="term" value="F:L-fuconate dehydratase activity"/>
    <property type="evidence" value="ECO:0007669"/>
    <property type="project" value="UniProtKB-EC"/>
</dbReference>
<comment type="catalytic activity">
    <reaction evidence="1">
        <text>L-fuconate = 2-dehydro-3-deoxy-L-fuconate + H2O</text>
        <dbReference type="Rhea" id="RHEA:22772"/>
        <dbReference type="ChEBI" id="CHEBI:15377"/>
        <dbReference type="ChEBI" id="CHEBI:21291"/>
        <dbReference type="ChEBI" id="CHEBI:37448"/>
        <dbReference type="EC" id="4.2.1.68"/>
    </reaction>
</comment>
<dbReference type="InterPro" id="IPR036849">
    <property type="entry name" value="Enolase-like_C_sf"/>
</dbReference>
<evidence type="ECO:0000313" key="9">
    <source>
        <dbReference type="EMBL" id="CDO77066.1"/>
    </source>
</evidence>
<feature type="region of interest" description="Disordered" evidence="7">
    <location>
        <begin position="240"/>
        <end position="265"/>
    </location>
</feature>
<dbReference type="InterPro" id="IPR013341">
    <property type="entry name" value="Mandelate_racemase_N_dom"/>
</dbReference>
<keyword evidence="6" id="KW-0456">Lyase</keyword>
<evidence type="ECO:0000256" key="4">
    <source>
        <dbReference type="ARBA" id="ARBA00022723"/>
    </source>
</evidence>
<evidence type="ECO:0000313" key="10">
    <source>
        <dbReference type="Proteomes" id="UP000029665"/>
    </source>
</evidence>
<dbReference type="Gene3D" id="3.20.20.120">
    <property type="entry name" value="Enolase-like C-terminal domain"/>
    <property type="match status" value="1"/>
</dbReference>
<keyword evidence="10" id="KW-1185">Reference proteome</keyword>
<dbReference type="PANTHER" id="PTHR13794">
    <property type="entry name" value="ENOLASE SUPERFAMILY, MANDELATE RACEMASE"/>
    <property type="match status" value="1"/>
</dbReference>
<dbReference type="Pfam" id="PF02746">
    <property type="entry name" value="MR_MLE_N"/>
    <property type="match status" value="1"/>
</dbReference>
<dbReference type="InterPro" id="IPR029065">
    <property type="entry name" value="Enolase_C-like"/>
</dbReference>
<dbReference type="Pfam" id="PF13378">
    <property type="entry name" value="MR_MLE_C"/>
    <property type="match status" value="1"/>
</dbReference>
<name>A0A060SSB3_PYCCI</name>
<dbReference type="STRING" id="5643.A0A060SSB3"/>
<evidence type="ECO:0000259" key="8">
    <source>
        <dbReference type="SMART" id="SM00922"/>
    </source>
</evidence>
<comment type="caution">
    <text evidence="9">The sequence shown here is derived from an EMBL/GenBank/DDBJ whole genome shotgun (WGS) entry which is preliminary data.</text>
</comment>
<proteinExistence type="predicted"/>
<organism evidence="9 10">
    <name type="scientific">Pycnoporus cinnabarinus</name>
    <name type="common">Cinnabar-red polypore</name>
    <name type="synonym">Trametes cinnabarina</name>
    <dbReference type="NCBI Taxonomy" id="5643"/>
    <lineage>
        <taxon>Eukaryota</taxon>
        <taxon>Fungi</taxon>
        <taxon>Dikarya</taxon>
        <taxon>Basidiomycota</taxon>
        <taxon>Agaricomycotina</taxon>
        <taxon>Agaricomycetes</taxon>
        <taxon>Polyporales</taxon>
        <taxon>Polyporaceae</taxon>
        <taxon>Trametes</taxon>
    </lineage>
</organism>
<protein>
    <recommendedName>
        <fullName evidence="3">L-fuconate dehydratase</fullName>
        <ecNumber evidence="3">4.2.1.68</ecNumber>
    </recommendedName>
</protein>
<dbReference type="GO" id="GO:0000287">
    <property type="term" value="F:magnesium ion binding"/>
    <property type="evidence" value="ECO:0007669"/>
    <property type="project" value="TreeGrafter"/>
</dbReference>
<evidence type="ECO:0000256" key="1">
    <source>
        <dbReference type="ARBA" id="ARBA00001737"/>
    </source>
</evidence>
<evidence type="ECO:0000256" key="3">
    <source>
        <dbReference type="ARBA" id="ARBA00013142"/>
    </source>
</evidence>
<gene>
    <name evidence="9" type="ORF">BN946_scf184473.g10</name>
</gene>